<organism evidence="2 3">
    <name type="scientific">Dysgonomonas alginatilytica</name>
    <dbReference type="NCBI Taxonomy" id="1605892"/>
    <lineage>
        <taxon>Bacteria</taxon>
        <taxon>Pseudomonadati</taxon>
        <taxon>Bacteroidota</taxon>
        <taxon>Bacteroidia</taxon>
        <taxon>Bacteroidales</taxon>
        <taxon>Dysgonomonadaceae</taxon>
        <taxon>Dysgonomonas</taxon>
    </lineage>
</organism>
<dbReference type="Gene3D" id="2.30.110.50">
    <property type="match status" value="1"/>
</dbReference>
<dbReference type="AlphaFoldDB" id="A0A2V3PVD7"/>
<name>A0A2V3PVD7_9BACT</name>
<proteinExistence type="predicted"/>
<sequence>MATSKAPDERIQTNAIVYVARKKVDFVWLSIEQEYGDHHYFEICLDYHVLQDSLMKSPADLFNLIDHPVSIDIQHGNDTANAYVFKGIITGVIPTAEKGRYGYILIKGASPTIMLEQGKRLEIYSEMTIDAIFEQVTSRVHQVYMQATGTPTYKNTINFVMQHNESDWKFLQRLAQDYGENLFFSGSDILFGEYDEWKPEVMTYNTDIIELKFGSRLLPNAFTRYHYQAENDTVLQKQAPEGIENSNQYIDKVAERSVDLTEICPPKTPSNVAVRGQAELDELVAKQKTRTAARTNYITGESNSYKSTIGRLINIKLAETISEKRDLGTYRVIKSIHKIDQNHIYSNSFEAVPASLKVMPMPEIPMPVAGPMRAEVINNTDPEGYRRVQVRFPFAQNRCTHWMRVVSPHAGSSSEVERGRGMNFTPEKGDQVMVDFEYGNPNFPFVSGSLFHGKNASDAGMENYIKSIISRMGLTFELDDNPESLGITLKDKKGNYIHIDTKGNNIELTAVETVIINAKDIKMNASNNIEMKAEQAIKADAMAEVHIGAQANVDIATEANIQIKSVGSTDITAKSDIKIEGKAAKITSASDMEISGKETVIKGQSTKISGASHKIEIA</sequence>
<dbReference type="InterPro" id="IPR037026">
    <property type="entry name" value="Vgr_OB-fold_dom_sf"/>
</dbReference>
<evidence type="ECO:0000313" key="3">
    <source>
        <dbReference type="Proteomes" id="UP000247973"/>
    </source>
</evidence>
<dbReference type="Gene3D" id="2.40.50.230">
    <property type="entry name" value="Gp5 N-terminal domain"/>
    <property type="match status" value="1"/>
</dbReference>
<dbReference type="SUPFAM" id="SSF69255">
    <property type="entry name" value="gp5 N-terminal domain-like"/>
    <property type="match status" value="1"/>
</dbReference>
<feature type="domain" description="Gp5/Type VI secretion system Vgr protein OB-fold" evidence="1">
    <location>
        <begin position="373"/>
        <end position="451"/>
    </location>
</feature>
<dbReference type="OrthoDB" id="1907165at2"/>
<reference evidence="2 3" key="1">
    <citation type="submission" date="2018-03" db="EMBL/GenBank/DDBJ databases">
        <title>Genomic Encyclopedia of Archaeal and Bacterial Type Strains, Phase II (KMG-II): from individual species to whole genera.</title>
        <authorList>
            <person name="Goeker M."/>
        </authorList>
    </citation>
    <scope>NUCLEOTIDE SEQUENCE [LARGE SCALE GENOMIC DNA]</scope>
    <source>
        <strain evidence="2 3">DSM 100214</strain>
    </source>
</reference>
<comment type="caution">
    <text evidence="2">The sequence shown here is derived from an EMBL/GenBank/DDBJ whole genome shotgun (WGS) entry which is preliminary data.</text>
</comment>
<dbReference type="Pfam" id="PF05954">
    <property type="entry name" value="Phage_GPD"/>
    <property type="match status" value="1"/>
</dbReference>
<accession>A0A2V3PVD7</accession>
<dbReference type="SUPFAM" id="SSF69279">
    <property type="entry name" value="Phage tail proteins"/>
    <property type="match status" value="1"/>
</dbReference>
<dbReference type="Proteomes" id="UP000247973">
    <property type="component" value="Unassembled WGS sequence"/>
</dbReference>
<dbReference type="RefSeq" id="WP_110310732.1">
    <property type="nucleotide sequence ID" value="NZ_QICL01000012.1"/>
</dbReference>
<keyword evidence="3" id="KW-1185">Reference proteome</keyword>
<gene>
    <name evidence="2" type="ORF">CLV62_1129</name>
</gene>
<protein>
    <submittedName>
        <fullName evidence="2">Uncharacterized protein involved in type VI secretion and phage assembly</fullName>
    </submittedName>
</protein>
<dbReference type="InterPro" id="IPR006531">
    <property type="entry name" value="Gp5/Vgr_OB"/>
</dbReference>
<dbReference type="Gene3D" id="3.55.50.10">
    <property type="entry name" value="Baseplate protein-like domains"/>
    <property type="match status" value="1"/>
</dbReference>
<dbReference type="Pfam" id="PF04717">
    <property type="entry name" value="Phage_base_V"/>
    <property type="match status" value="1"/>
</dbReference>
<evidence type="ECO:0000259" key="1">
    <source>
        <dbReference type="Pfam" id="PF04717"/>
    </source>
</evidence>
<dbReference type="EMBL" id="QICL01000012">
    <property type="protein sequence ID" value="PXV63760.1"/>
    <property type="molecule type" value="Genomic_DNA"/>
</dbReference>
<evidence type="ECO:0000313" key="2">
    <source>
        <dbReference type="EMBL" id="PXV63760.1"/>
    </source>
</evidence>